<dbReference type="Gene3D" id="3.30.1380.20">
    <property type="entry name" value="Trafficking protein particle complex subunit 3"/>
    <property type="match status" value="1"/>
</dbReference>
<dbReference type="InterPro" id="IPR036390">
    <property type="entry name" value="WH_DNA-bd_sf"/>
</dbReference>
<feature type="domain" description="HTH arsR-type" evidence="1">
    <location>
        <begin position="21"/>
        <end position="104"/>
    </location>
</feature>
<evidence type="ECO:0000259" key="1">
    <source>
        <dbReference type="SMART" id="SM00418"/>
    </source>
</evidence>
<dbReference type="InterPro" id="IPR011991">
    <property type="entry name" value="ArsR-like_HTH"/>
</dbReference>
<dbReference type="OrthoDB" id="371687at2157"/>
<dbReference type="Pfam" id="PF02830">
    <property type="entry name" value="V4R"/>
    <property type="match status" value="1"/>
</dbReference>
<evidence type="ECO:0000313" key="3">
    <source>
        <dbReference type="EMBL" id="PAV03052.1"/>
    </source>
</evidence>
<organism evidence="3 4">
    <name type="scientific">Methanobacterium bryantii</name>
    <dbReference type="NCBI Taxonomy" id="2161"/>
    <lineage>
        <taxon>Archaea</taxon>
        <taxon>Methanobacteriati</taxon>
        <taxon>Methanobacteriota</taxon>
        <taxon>Methanomada group</taxon>
        <taxon>Methanobacteria</taxon>
        <taxon>Methanobacteriales</taxon>
        <taxon>Methanobacteriaceae</taxon>
        <taxon>Methanobacterium</taxon>
    </lineage>
</organism>
<evidence type="ECO:0000259" key="2">
    <source>
        <dbReference type="SMART" id="SM00989"/>
    </source>
</evidence>
<dbReference type="InterPro" id="IPR001845">
    <property type="entry name" value="HTH_ArsR_DNA-bd_dom"/>
</dbReference>
<keyword evidence="4" id="KW-1185">Reference proteome</keyword>
<dbReference type="InterPro" id="IPR036388">
    <property type="entry name" value="WH-like_DNA-bd_sf"/>
</dbReference>
<comment type="caution">
    <text evidence="3">The sequence shown here is derived from an EMBL/GenBank/DDBJ whole genome shotgun (WGS) entry which is preliminary data.</text>
</comment>
<dbReference type="RefSeq" id="WP_069583955.1">
    <property type="nucleotide sequence ID" value="NZ_LMVM01000040.1"/>
</dbReference>
<dbReference type="CDD" id="cd00090">
    <property type="entry name" value="HTH_ARSR"/>
    <property type="match status" value="1"/>
</dbReference>
<dbReference type="InterPro" id="IPR004096">
    <property type="entry name" value="V4R"/>
</dbReference>
<evidence type="ECO:0000313" key="4">
    <source>
        <dbReference type="Proteomes" id="UP000217784"/>
    </source>
</evidence>
<dbReference type="SMART" id="SM00989">
    <property type="entry name" value="V4R"/>
    <property type="match status" value="1"/>
</dbReference>
<dbReference type="SMART" id="SM00418">
    <property type="entry name" value="HTH_ARSR"/>
    <property type="match status" value="1"/>
</dbReference>
<dbReference type="SUPFAM" id="SSF46785">
    <property type="entry name" value="Winged helix' DNA-binding domain"/>
    <property type="match status" value="1"/>
</dbReference>
<dbReference type="EMBL" id="LMVM01000040">
    <property type="protein sequence ID" value="PAV03052.1"/>
    <property type="molecule type" value="Genomic_DNA"/>
</dbReference>
<accession>A0A2A2H0Z0</accession>
<dbReference type="GO" id="GO:0003700">
    <property type="term" value="F:DNA-binding transcription factor activity"/>
    <property type="evidence" value="ECO:0007669"/>
    <property type="project" value="InterPro"/>
</dbReference>
<proteinExistence type="predicted"/>
<dbReference type="Proteomes" id="UP000217784">
    <property type="component" value="Unassembled WGS sequence"/>
</dbReference>
<sequence length="266" mass="30357">MAKKNQKKQKNTGVKLFSTEEGINVIKSPMKAQILSLLEKSEMSFDRIVEHTGKSKSTVSEHLQALVDDGIIDYRPDPEDRRRKIFYIKSRHLGDVSSIKELEEGAEHYFAGVSDYKDPFEFFRLMFRTIRVALLKEGINIDPLLHQAGIKVGETVYNDLKSADTEEFVKNIAEFWERNKLGRVKIESTEPIVINAYDCFECEDLPQIGRSACAFDSGILEAIFSKHFGHEVNADEVKCYAKGDDYCCFVIKEKELGNPHYKSLTS</sequence>
<name>A0A2A2H0Z0_METBR</name>
<gene>
    <name evidence="3" type="ORF">ASJ80_07210</name>
</gene>
<feature type="domain" description="4-vinyl reductase 4VR" evidence="2">
    <location>
        <begin position="191"/>
        <end position="253"/>
    </location>
</feature>
<dbReference type="Gene3D" id="1.10.10.10">
    <property type="entry name" value="Winged helix-like DNA-binding domain superfamily/Winged helix DNA-binding domain"/>
    <property type="match status" value="1"/>
</dbReference>
<dbReference type="InterPro" id="IPR024096">
    <property type="entry name" value="NO_sig/Golgi_transp_ligand-bd"/>
</dbReference>
<dbReference type="SUPFAM" id="SSF111126">
    <property type="entry name" value="Ligand-binding domain in the NO signalling and Golgi transport"/>
    <property type="match status" value="1"/>
</dbReference>
<reference evidence="3 4" key="1">
    <citation type="journal article" date="2017" name="BMC Genomics">
        <title>Genomic analysis of methanogenic archaea reveals a shift towards energy conservation.</title>
        <authorList>
            <person name="Gilmore S.P."/>
            <person name="Henske J.K."/>
            <person name="Sexton J.A."/>
            <person name="Solomon K.V."/>
            <person name="Seppala S."/>
            <person name="Yoo J.I."/>
            <person name="Huyett L.M."/>
            <person name="Pressman A."/>
            <person name="Cogan J.Z."/>
            <person name="Kivenson V."/>
            <person name="Peng X."/>
            <person name="Tan Y."/>
            <person name="Valentine D.L."/>
            <person name="O'Malley M.A."/>
        </authorList>
    </citation>
    <scope>NUCLEOTIDE SEQUENCE [LARGE SCALE GENOMIC DNA]</scope>
    <source>
        <strain evidence="3 4">M.o.H.</strain>
    </source>
</reference>
<dbReference type="AlphaFoldDB" id="A0A2A2H0Z0"/>
<dbReference type="Pfam" id="PF01022">
    <property type="entry name" value="HTH_5"/>
    <property type="match status" value="1"/>
</dbReference>
<protein>
    <submittedName>
        <fullName evidence="3">4-vinyl reductase</fullName>
    </submittedName>
</protein>
<dbReference type="PANTHER" id="PTHR35090">
    <property type="entry name" value="DNA-DIRECTED RNA POLYMERASE SUBUNIT I"/>
    <property type="match status" value="1"/>
</dbReference>
<dbReference type="PANTHER" id="PTHR35090:SF2">
    <property type="entry name" value="ARSR FAMILY TRANSCRIPTIONAL REGULATOR"/>
    <property type="match status" value="1"/>
</dbReference>